<dbReference type="AlphaFoldDB" id="A0AAD6S4V5"/>
<protein>
    <submittedName>
        <fullName evidence="2">Uncharacterized protein</fullName>
    </submittedName>
</protein>
<evidence type="ECO:0000256" key="1">
    <source>
        <dbReference type="SAM" id="MobiDB-lite"/>
    </source>
</evidence>
<evidence type="ECO:0000313" key="2">
    <source>
        <dbReference type="EMBL" id="KAJ7020321.1"/>
    </source>
</evidence>
<reference evidence="2" key="1">
    <citation type="submission" date="2023-03" db="EMBL/GenBank/DDBJ databases">
        <title>Massive genome expansion in bonnet fungi (Mycena s.s.) driven by repeated elements and novel gene families across ecological guilds.</title>
        <authorList>
            <consortium name="Lawrence Berkeley National Laboratory"/>
            <person name="Harder C.B."/>
            <person name="Miyauchi S."/>
            <person name="Viragh M."/>
            <person name="Kuo A."/>
            <person name="Thoen E."/>
            <person name="Andreopoulos B."/>
            <person name="Lu D."/>
            <person name="Skrede I."/>
            <person name="Drula E."/>
            <person name="Henrissat B."/>
            <person name="Morin E."/>
            <person name="Kohler A."/>
            <person name="Barry K."/>
            <person name="LaButti K."/>
            <person name="Morin E."/>
            <person name="Salamov A."/>
            <person name="Lipzen A."/>
            <person name="Mereny Z."/>
            <person name="Hegedus B."/>
            <person name="Baldrian P."/>
            <person name="Stursova M."/>
            <person name="Weitz H."/>
            <person name="Taylor A."/>
            <person name="Grigoriev I.V."/>
            <person name="Nagy L.G."/>
            <person name="Martin F."/>
            <person name="Kauserud H."/>
        </authorList>
    </citation>
    <scope>NUCLEOTIDE SEQUENCE</scope>
    <source>
        <strain evidence="2">CBHHK200</strain>
    </source>
</reference>
<dbReference type="EMBL" id="JARJCM010000267">
    <property type="protein sequence ID" value="KAJ7020321.1"/>
    <property type="molecule type" value="Genomic_DNA"/>
</dbReference>
<name>A0AAD6S4V5_9AGAR</name>
<feature type="region of interest" description="Disordered" evidence="1">
    <location>
        <begin position="158"/>
        <end position="178"/>
    </location>
</feature>
<sequence>MTRRPPIRHGNFRVAAKMVLVISGKTHADIENDDAFPSQTAYTLIRSARLGVPENARSTPDAEPPMHNFSRSGRAPFESSVHIPAHEAPVQEEVTAPPFASRLGEGATSGWTRTRNLAGPPFHCAPRFHRQSTTRNLEPAVASVKKTATLSFKTRVAPRPRVSRRGGAGPPSRNAGCAAPITIADSSTSPALSQPHSHLGQRARNLADSLSWPTVPPPVRPASSSLVSHRPTPHQLVRTQMTGTKKNLVGAPPV</sequence>
<proteinExistence type="predicted"/>
<organism evidence="2 3">
    <name type="scientific">Mycena alexandri</name>
    <dbReference type="NCBI Taxonomy" id="1745969"/>
    <lineage>
        <taxon>Eukaryota</taxon>
        <taxon>Fungi</taxon>
        <taxon>Dikarya</taxon>
        <taxon>Basidiomycota</taxon>
        <taxon>Agaricomycotina</taxon>
        <taxon>Agaricomycetes</taxon>
        <taxon>Agaricomycetidae</taxon>
        <taxon>Agaricales</taxon>
        <taxon>Marasmiineae</taxon>
        <taxon>Mycenaceae</taxon>
        <taxon>Mycena</taxon>
    </lineage>
</organism>
<feature type="region of interest" description="Disordered" evidence="1">
    <location>
        <begin position="209"/>
        <end position="234"/>
    </location>
</feature>
<keyword evidence="3" id="KW-1185">Reference proteome</keyword>
<comment type="caution">
    <text evidence="2">The sequence shown here is derived from an EMBL/GenBank/DDBJ whole genome shotgun (WGS) entry which is preliminary data.</text>
</comment>
<evidence type="ECO:0000313" key="3">
    <source>
        <dbReference type="Proteomes" id="UP001218188"/>
    </source>
</evidence>
<gene>
    <name evidence="2" type="ORF">C8F04DRAFT_1403694</name>
</gene>
<accession>A0AAD6S4V5</accession>
<dbReference type="Proteomes" id="UP001218188">
    <property type="component" value="Unassembled WGS sequence"/>
</dbReference>